<dbReference type="Proteomes" id="UP001651050">
    <property type="component" value="Unassembled WGS sequence"/>
</dbReference>
<dbReference type="EMBL" id="JALQCY010000002">
    <property type="protein sequence ID" value="MCK9793458.1"/>
    <property type="molecule type" value="Genomic_DNA"/>
</dbReference>
<feature type="domain" description="Thioredoxin" evidence="1">
    <location>
        <begin position="52"/>
        <end position="124"/>
    </location>
</feature>
<accession>A0ABT0J1T3</accession>
<organism evidence="2 3">
    <name type="scientific">Isoptericola peretonis</name>
    <dbReference type="NCBI Taxonomy" id="2918523"/>
    <lineage>
        <taxon>Bacteria</taxon>
        <taxon>Bacillati</taxon>
        <taxon>Actinomycetota</taxon>
        <taxon>Actinomycetes</taxon>
        <taxon>Micrococcales</taxon>
        <taxon>Promicromonosporaceae</taxon>
        <taxon>Isoptericola</taxon>
    </lineage>
</organism>
<protein>
    <submittedName>
        <fullName evidence="2">Thioredoxin family protein</fullName>
    </submittedName>
</protein>
<evidence type="ECO:0000259" key="1">
    <source>
        <dbReference type="Pfam" id="PF00085"/>
    </source>
</evidence>
<dbReference type="Pfam" id="PF00085">
    <property type="entry name" value="Thioredoxin"/>
    <property type="match status" value="1"/>
</dbReference>
<comment type="caution">
    <text evidence="2">The sequence shown here is derived from an EMBL/GenBank/DDBJ whole genome shotgun (WGS) entry which is preliminary data.</text>
</comment>
<dbReference type="InterPro" id="IPR036249">
    <property type="entry name" value="Thioredoxin-like_sf"/>
</dbReference>
<name>A0ABT0J1T3_9MICO</name>
<dbReference type="Gene3D" id="3.40.30.10">
    <property type="entry name" value="Glutaredoxin"/>
    <property type="match status" value="1"/>
</dbReference>
<gene>
    <name evidence="2" type="ORF">M1843_06850</name>
</gene>
<keyword evidence="3" id="KW-1185">Reference proteome</keyword>
<evidence type="ECO:0000313" key="2">
    <source>
        <dbReference type="EMBL" id="MCK9793458.1"/>
    </source>
</evidence>
<sequence>MTTQLGVLGALVLVTVVVGAFWRRRQGSVRTVPVRQGAAVDWAARGLDLGERATFVQLSAAVCAPCRATARVLRDLADREAGVEHHELDVEEHLDLVRDLGVLRTPTVLVLDGSGAHAARASGGMSPAQARRALDAALSGAERP</sequence>
<dbReference type="SUPFAM" id="SSF52833">
    <property type="entry name" value="Thioredoxin-like"/>
    <property type="match status" value="1"/>
</dbReference>
<reference evidence="2 3" key="1">
    <citation type="submission" date="2022-02" db="EMBL/GenBank/DDBJ databases">
        <title>The car tank lid bacteriome: a reservoir of bacteria with potential in bioremediation of fuel.</title>
        <authorList>
            <person name="Vidal-Verdu A."/>
            <person name="Gomez-Martinez D."/>
            <person name="Latorre-Perez A."/>
            <person name="Pereto J."/>
            <person name="Porcar M."/>
        </authorList>
    </citation>
    <scope>NUCLEOTIDE SEQUENCE [LARGE SCALE GENOMIC DNA]</scope>
    <source>
        <strain evidence="2 3">4D.3</strain>
    </source>
</reference>
<evidence type="ECO:0000313" key="3">
    <source>
        <dbReference type="Proteomes" id="UP001651050"/>
    </source>
</evidence>
<dbReference type="CDD" id="cd02947">
    <property type="entry name" value="TRX_family"/>
    <property type="match status" value="1"/>
</dbReference>
<proteinExistence type="predicted"/>
<dbReference type="InterPro" id="IPR013766">
    <property type="entry name" value="Thioredoxin_domain"/>
</dbReference>
<dbReference type="RefSeq" id="WP_416343304.1">
    <property type="nucleotide sequence ID" value="NZ_JALQCY010000002.1"/>
</dbReference>